<keyword evidence="10" id="KW-0943">RNA-mediated gene silencing</keyword>
<keyword evidence="16" id="KW-1185">Reference proteome</keyword>
<dbReference type="CDD" id="cd18038">
    <property type="entry name" value="DEXXQc_Helz-like"/>
    <property type="match status" value="1"/>
</dbReference>
<protein>
    <recommendedName>
        <fullName evidence="3">RNA helicase</fullName>
        <ecNumber evidence="3">3.6.4.13</ecNumber>
    </recommendedName>
</protein>
<keyword evidence="9" id="KW-0694">RNA-binding</keyword>
<dbReference type="Pfam" id="PF13087">
    <property type="entry name" value="AAA_12"/>
    <property type="match status" value="1"/>
</dbReference>
<feature type="zinc finger region" description="C3H1-type" evidence="12">
    <location>
        <begin position="4"/>
        <end position="26"/>
    </location>
</feature>
<dbReference type="GO" id="GO:0003723">
    <property type="term" value="F:RNA binding"/>
    <property type="evidence" value="ECO:0007669"/>
    <property type="project" value="UniProtKB-KW"/>
</dbReference>
<dbReference type="SUPFAM" id="SSF52540">
    <property type="entry name" value="P-loop containing nucleoside triphosphate hydrolases"/>
    <property type="match status" value="1"/>
</dbReference>
<keyword evidence="12" id="KW-0863">Zinc-finger</keyword>
<sequence>MPALCPSFKTTGVCGNTACPFRHDIRVCELCSVVCSSEAWYQSHLAGRAHRTRVRQSAGVGIAHCTVCRTIVPAGADAWSIHIRGRVHQANAVALGTAPDVQPQFFASEVPENASSGFQHCGLCRAQIPQQSWSAHLAGQKHQKKQRFAAYQAVVGEATKDKHGVTVSPDEALDLGIIDSSETVNGTEGRLIVTSTVPTARVVFVSARLVSDNIVTTPWSINGNAVVGRYLVHGRGCPVTVKFRSAHDGHYEDRIEFVFEDVALRQRFVIVRFTRIIVGDRAAYDSLKPTAPYIPRIRLRREPETKVVPGDAPPATNAIPYVVKLQPAYIPKNIAPSMDTGSTRDKVNAVRSSILPTVLDAMSHARHFKTLLWIEEKRSEEDLEMYDEHDAQLILNESKKHCVLAVAGLAEKRPSVLIGDRILVQMHGSEKGHWYEGYVHFVHEKEVGLRFHRSFSGYHPARRYNVRFKLNRIPLMRQHQALDAALRGEHLFFPLPRHISGLSAPQGIITPYNPIIASNPAQMQAIRSILSMKERSVPFVVFGPPGTGKTVTIVEAIRQILKSNPNARILACAPSNSAADLIASRLTMYREDQLFRFYAPSRSQQDIPDALRPFICRRQMRLDWSQRFMANEFFSVPDMQQLLKFNIVVSTCISASVAYGVGIPRGHFTHIFIDEAGQATEPEAMVSIKTMADDHTKVILSGDPKQLGPIVRCPVARELELDTGYLERLMKRELYSEDSENSGITFVKLVKNFRSHPSILKFPNERFYRGDLEVAARPQVINSYLQWPHLPKKGFPVIFHGIQSKDDREARSPSYFNIGEASLVKSYITKLKDDRRVRTTDHDIGVIAPYHAQCLKIRALLRAVADQVKVGSTEEFQGQERRVMIISAVRSSRDKVNYDLRHTLGFVANPRRFNVAVTRAQALLIVVGDPSVLSLDPLWRAFMNYVYINGGWTGAEPDWDVRTEVRNDGGYDRELRELAIVDMNQYAQRLESLARANAGVDGTAADDDQGDENVDRPWREME</sequence>
<evidence type="ECO:0000256" key="11">
    <source>
        <dbReference type="ARBA" id="ARBA00047984"/>
    </source>
</evidence>
<dbReference type="Pfam" id="PF13086">
    <property type="entry name" value="AAA_11"/>
    <property type="match status" value="2"/>
</dbReference>
<dbReference type="InterPro" id="IPR027417">
    <property type="entry name" value="P-loop_NTPase"/>
</dbReference>
<evidence type="ECO:0000256" key="13">
    <source>
        <dbReference type="SAM" id="MobiDB-lite"/>
    </source>
</evidence>
<evidence type="ECO:0000256" key="5">
    <source>
        <dbReference type="ARBA" id="ARBA00022741"/>
    </source>
</evidence>
<dbReference type="GO" id="GO:0005524">
    <property type="term" value="F:ATP binding"/>
    <property type="evidence" value="ECO:0007669"/>
    <property type="project" value="UniProtKB-KW"/>
</dbReference>
<evidence type="ECO:0000256" key="3">
    <source>
        <dbReference type="ARBA" id="ARBA00012552"/>
    </source>
</evidence>
<dbReference type="PANTHER" id="PTHR45418">
    <property type="entry name" value="CANCER/TESTIS ANTIGEN 55"/>
    <property type="match status" value="1"/>
</dbReference>
<evidence type="ECO:0000313" key="15">
    <source>
        <dbReference type="EMBL" id="TFK49293.1"/>
    </source>
</evidence>
<dbReference type="Proteomes" id="UP000305948">
    <property type="component" value="Unassembled WGS sequence"/>
</dbReference>
<accession>A0A5C3MWF6</accession>
<dbReference type="InterPro" id="IPR041679">
    <property type="entry name" value="DNA2/NAM7-like_C"/>
</dbReference>
<feature type="compositionally biased region" description="Basic and acidic residues" evidence="13">
    <location>
        <begin position="1013"/>
        <end position="1022"/>
    </location>
</feature>
<evidence type="ECO:0000256" key="9">
    <source>
        <dbReference type="ARBA" id="ARBA00022884"/>
    </source>
</evidence>
<reference evidence="15 16" key="1">
    <citation type="journal article" date="2019" name="Nat. Ecol. Evol.">
        <title>Megaphylogeny resolves global patterns of mushroom evolution.</title>
        <authorList>
            <person name="Varga T."/>
            <person name="Krizsan K."/>
            <person name="Foldi C."/>
            <person name="Dima B."/>
            <person name="Sanchez-Garcia M."/>
            <person name="Sanchez-Ramirez S."/>
            <person name="Szollosi G.J."/>
            <person name="Szarkandi J.G."/>
            <person name="Papp V."/>
            <person name="Albert L."/>
            <person name="Andreopoulos W."/>
            <person name="Angelini C."/>
            <person name="Antonin V."/>
            <person name="Barry K.W."/>
            <person name="Bougher N.L."/>
            <person name="Buchanan P."/>
            <person name="Buyck B."/>
            <person name="Bense V."/>
            <person name="Catcheside P."/>
            <person name="Chovatia M."/>
            <person name="Cooper J."/>
            <person name="Damon W."/>
            <person name="Desjardin D."/>
            <person name="Finy P."/>
            <person name="Geml J."/>
            <person name="Haridas S."/>
            <person name="Hughes K."/>
            <person name="Justo A."/>
            <person name="Karasinski D."/>
            <person name="Kautmanova I."/>
            <person name="Kiss B."/>
            <person name="Kocsube S."/>
            <person name="Kotiranta H."/>
            <person name="LaButti K.M."/>
            <person name="Lechner B.E."/>
            <person name="Liimatainen K."/>
            <person name="Lipzen A."/>
            <person name="Lukacs Z."/>
            <person name="Mihaltcheva S."/>
            <person name="Morgado L.N."/>
            <person name="Niskanen T."/>
            <person name="Noordeloos M.E."/>
            <person name="Ohm R.A."/>
            <person name="Ortiz-Santana B."/>
            <person name="Ovrebo C."/>
            <person name="Racz N."/>
            <person name="Riley R."/>
            <person name="Savchenko A."/>
            <person name="Shiryaev A."/>
            <person name="Soop K."/>
            <person name="Spirin V."/>
            <person name="Szebenyi C."/>
            <person name="Tomsovsky M."/>
            <person name="Tulloss R.E."/>
            <person name="Uehling J."/>
            <person name="Grigoriev I.V."/>
            <person name="Vagvolgyi C."/>
            <person name="Papp T."/>
            <person name="Martin F.M."/>
            <person name="Miettinen O."/>
            <person name="Hibbett D.S."/>
            <person name="Nagy L.G."/>
        </authorList>
    </citation>
    <scope>NUCLEOTIDE SEQUENCE [LARGE SCALE GENOMIC DNA]</scope>
    <source>
        <strain evidence="15 16">OMC1185</strain>
    </source>
</reference>
<dbReference type="Gene3D" id="3.40.50.300">
    <property type="entry name" value="P-loop containing nucleotide triphosphate hydrolases"/>
    <property type="match status" value="2"/>
</dbReference>
<evidence type="ECO:0000256" key="6">
    <source>
        <dbReference type="ARBA" id="ARBA00022801"/>
    </source>
</evidence>
<evidence type="ECO:0000256" key="4">
    <source>
        <dbReference type="ARBA" id="ARBA00022490"/>
    </source>
</evidence>
<dbReference type="GO" id="GO:0031047">
    <property type="term" value="P:regulatory ncRNA-mediated gene silencing"/>
    <property type="evidence" value="ECO:0007669"/>
    <property type="project" value="UniProtKB-KW"/>
</dbReference>
<dbReference type="PROSITE" id="PS50103">
    <property type="entry name" value="ZF_C3H1"/>
    <property type="match status" value="1"/>
</dbReference>
<dbReference type="OrthoDB" id="6513042at2759"/>
<dbReference type="InterPro" id="IPR026122">
    <property type="entry name" value="MOV-10/SDE3_DEXXQ/H-box"/>
</dbReference>
<dbReference type="SMART" id="SM00451">
    <property type="entry name" value="ZnF_U1"/>
    <property type="match status" value="3"/>
</dbReference>
<dbReference type="SUPFAM" id="SSF57667">
    <property type="entry name" value="beta-beta-alpha zinc fingers"/>
    <property type="match status" value="1"/>
</dbReference>
<dbReference type="FunFam" id="3.40.50.300:FF:000608">
    <property type="entry name" value="Mov10 RISC complex RNA helicase"/>
    <property type="match status" value="1"/>
</dbReference>
<dbReference type="Pfam" id="PF21634">
    <property type="entry name" value="MOV-10_beta-barrel"/>
    <property type="match status" value="1"/>
</dbReference>
<dbReference type="InterPro" id="IPR013087">
    <property type="entry name" value="Znf_C2H2_type"/>
</dbReference>
<keyword evidence="12" id="KW-0479">Metal-binding</keyword>
<dbReference type="GO" id="GO:0032574">
    <property type="term" value="F:5'-3' RNA helicase activity"/>
    <property type="evidence" value="ECO:0007669"/>
    <property type="project" value="InterPro"/>
</dbReference>
<comment type="subcellular location">
    <subcellularLocation>
        <location evidence="1">Cytoplasm</location>
        <location evidence="1">Cytoplasmic ribonucleoprotein granule</location>
    </subcellularLocation>
</comment>
<evidence type="ECO:0000256" key="1">
    <source>
        <dbReference type="ARBA" id="ARBA00004331"/>
    </source>
</evidence>
<dbReference type="Pfam" id="PF12874">
    <property type="entry name" value="zf-met"/>
    <property type="match status" value="1"/>
</dbReference>
<dbReference type="InterPro" id="IPR000571">
    <property type="entry name" value="Znf_CCCH"/>
</dbReference>
<dbReference type="AlphaFoldDB" id="A0A5C3MWF6"/>
<dbReference type="EMBL" id="ML213516">
    <property type="protein sequence ID" value="TFK49293.1"/>
    <property type="molecule type" value="Genomic_DNA"/>
</dbReference>
<evidence type="ECO:0000256" key="10">
    <source>
        <dbReference type="ARBA" id="ARBA00023158"/>
    </source>
</evidence>
<dbReference type="STRING" id="5364.A0A5C3MWF6"/>
<keyword evidence="5" id="KW-0547">Nucleotide-binding</keyword>
<evidence type="ECO:0000259" key="14">
    <source>
        <dbReference type="PROSITE" id="PS50103"/>
    </source>
</evidence>
<evidence type="ECO:0000256" key="8">
    <source>
        <dbReference type="ARBA" id="ARBA00022840"/>
    </source>
</evidence>
<keyword evidence="7" id="KW-0347">Helicase</keyword>
<dbReference type="InterPro" id="IPR049080">
    <property type="entry name" value="MOV-10-like_beta-barrel"/>
</dbReference>
<dbReference type="EC" id="3.6.4.13" evidence="3"/>
<feature type="domain" description="C3H1-type" evidence="14">
    <location>
        <begin position="4"/>
        <end position="26"/>
    </location>
</feature>
<proteinExistence type="inferred from homology"/>
<organism evidence="15 16">
    <name type="scientific">Heliocybe sulcata</name>
    <dbReference type="NCBI Taxonomy" id="5364"/>
    <lineage>
        <taxon>Eukaryota</taxon>
        <taxon>Fungi</taxon>
        <taxon>Dikarya</taxon>
        <taxon>Basidiomycota</taxon>
        <taxon>Agaricomycotina</taxon>
        <taxon>Agaricomycetes</taxon>
        <taxon>Gloeophyllales</taxon>
        <taxon>Gloeophyllaceae</taxon>
        <taxon>Heliocybe</taxon>
    </lineage>
</organism>
<name>A0A5C3MWF6_9AGAM</name>
<dbReference type="PANTHER" id="PTHR45418:SF1">
    <property type="entry name" value="CANCER_TESTIS ANTIGEN 55"/>
    <property type="match status" value="1"/>
</dbReference>
<comment type="similarity">
    <text evidence="2">Belongs to the DNA2/NAM7 helicase family. SDE3 subfamily.</text>
</comment>
<dbReference type="InterPro" id="IPR041677">
    <property type="entry name" value="DNA2/NAM7_AAA_11"/>
</dbReference>
<dbReference type="InterPro" id="IPR036236">
    <property type="entry name" value="Znf_C2H2_sf"/>
</dbReference>
<dbReference type="GO" id="GO:0016787">
    <property type="term" value="F:hydrolase activity"/>
    <property type="evidence" value="ECO:0007669"/>
    <property type="project" value="UniProtKB-KW"/>
</dbReference>
<dbReference type="GO" id="GO:0036464">
    <property type="term" value="C:cytoplasmic ribonucleoprotein granule"/>
    <property type="evidence" value="ECO:0007669"/>
    <property type="project" value="UniProtKB-SubCell"/>
</dbReference>
<evidence type="ECO:0000256" key="12">
    <source>
        <dbReference type="PROSITE-ProRule" id="PRU00723"/>
    </source>
</evidence>
<evidence type="ECO:0000256" key="2">
    <source>
        <dbReference type="ARBA" id="ARBA00005601"/>
    </source>
</evidence>
<dbReference type="GO" id="GO:0008270">
    <property type="term" value="F:zinc ion binding"/>
    <property type="evidence" value="ECO:0007669"/>
    <property type="project" value="UniProtKB-KW"/>
</dbReference>
<dbReference type="Gene3D" id="3.30.160.60">
    <property type="entry name" value="Classic Zinc Finger"/>
    <property type="match status" value="1"/>
</dbReference>
<dbReference type="InterPro" id="IPR047187">
    <property type="entry name" value="SF1_C_Upf1"/>
</dbReference>
<keyword evidence="6 15" id="KW-0378">Hydrolase</keyword>
<gene>
    <name evidence="15" type="ORF">OE88DRAFT_1662750</name>
</gene>
<keyword evidence="12" id="KW-0862">Zinc</keyword>
<evidence type="ECO:0000256" key="7">
    <source>
        <dbReference type="ARBA" id="ARBA00022806"/>
    </source>
</evidence>
<dbReference type="CDD" id="cd18808">
    <property type="entry name" value="SF1_C_Upf1"/>
    <property type="match status" value="1"/>
</dbReference>
<comment type="catalytic activity">
    <reaction evidence="11">
        <text>ATP + H2O = ADP + phosphate + H(+)</text>
        <dbReference type="Rhea" id="RHEA:13065"/>
        <dbReference type="ChEBI" id="CHEBI:15377"/>
        <dbReference type="ChEBI" id="CHEBI:15378"/>
        <dbReference type="ChEBI" id="CHEBI:30616"/>
        <dbReference type="ChEBI" id="CHEBI:43474"/>
        <dbReference type="ChEBI" id="CHEBI:456216"/>
        <dbReference type="EC" id="3.6.4.13"/>
    </reaction>
</comment>
<feature type="region of interest" description="Disordered" evidence="13">
    <location>
        <begin position="999"/>
        <end position="1022"/>
    </location>
</feature>
<evidence type="ECO:0000313" key="16">
    <source>
        <dbReference type="Proteomes" id="UP000305948"/>
    </source>
</evidence>
<keyword evidence="8" id="KW-0067">ATP-binding</keyword>
<dbReference type="InterPro" id="IPR003604">
    <property type="entry name" value="Matrin/U1-like-C_Znf_C2H2"/>
</dbReference>
<keyword evidence="4" id="KW-0963">Cytoplasm</keyword>